<name>A0A517M353_9BACT</name>
<evidence type="ECO:0000256" key="5">
    <source>
        <dbReference type="SAM" id="SignalP"/>
    </source>
</evidence>
<dbReference type="Gene3D" id="2.120.10.30">
    <property type="entry name" value="TolB, C-terminal domain"/>
    <property type="match status" value="1"/>
</dbReference>
<evidence type="ECO:0000259" key="6">
    <source>
        <dbReference type="PROSITE" id="PS51007"/>
    </source>
</evidence>
<keyword evidence="5" id="KW-0732">Signal</keyword>
<dbReference type="KEGG" id="ruv:EC9_34990"/>
<dbReference type="SUPFAM" id="SSF46626">
    <property type="entry name" value="Cytochrome c"/>
    <property type="match status" value="1"/>
</dbReference>
<dbReference type="GO" id="GO:0020037">
    <property type="term" value="F:heme binding"/>
    <property type="evidence" value="ECO:0007669"/>
    <property type="project" value="InterPro"/>
</dbReference>
<dbReference type="InterPro" id="IPR016024">
    <property type="entry name" value="ARM-type_fold"/>
</dbReference>
<dbReference type="AlphaFoldDB" id="A0A517M353"/>
<protein>
    <submittedName>
        <fullName evidence="7">Quinoprotein glucose dehydrogenase B</fullName>
        <ecNumber evidence="7">1.1.5.2</ecNumber>
    </submittedName>
</protein>
<dbReference type="GO" id="GO:0046872">
    <property type="term" value="F:metal ion binding"/>
    <property type="evidence" value="ECO:0007669"/>
    <property type="project" value="UniProtKB-KW"/>
</dbReference>
<dbReference type="Proteomes" id="UP000319557">
    <property type="component" value="Chromosome"/>
</dbReference>
<proteinExistence type="predicted"/>
<dbReference type="GO" id="GO:0008876">
    <property type="term" value="F:quinoprotein glucose dehydrogenase activity"/>
    <property type="evidence" value="ECO:0007669"/>
    <property type="project" value="UniProtKB-EC"/>
</dbReference>
<dbReference type="Pfam" id="PF13646">
    <property type="entry name" value="HEAT_2"/>
    <property type="match status" value="1"/>
</dbReference>
<dbReference type="InterPro" id="IPR009056">
    <property type="entry name" value="Cyt_c-like_dom"/>
</dbReference>
<dbReference type="Gene3D" id="1.25.10.10">
    <property type="entry name" value="Leucine-rich Repeat Variant"/>
    <property type="match status" value="2"/>
</dbReference>
<dbReference type="InterPro" id="IPR013427">
    <property type="entry name" value="Haem-bd_dom_put"/>
</dbReference>
<keyword evidence="2 4" id="KW-0479">Metal-binding</keyword>
<reference evidence="7 8" key="1">
    <citation type="submission" date="2019-02" db="EMBL/GenBank/DDBJ databases">
        <title>Deep-cultivation of Planctomycetes and their phenomic and genomic characterization uncovers novel biology.</title>
        <authorList>
            <person name="Wiegand S."/>
            <person name="Jogler M."/>
            <person name="Boedeker C."/>
            <person name="Pinto D."/>
            <person name="Vollmers J."/>
            <person name="Rivas-Marin E."/>
            <person name="Kohn T."/>
            <person name="Peeters S.H."/>
            <person name="Heuer A."/>
            <person name="Rast P."/>
            <person name="Oberbeckmann S."/>
            <person name="Bunk B."/>
            <person name="Jeske O."/>
            <person name="Meyerdierks A."/>
            <person name="Storesund J.E."/>
            <person name="Kallscheuer N."/>
            <person name="Luecker S."/>
            <person name="Lage O.M."/>
            <person name="Pohl T."/>
            <person name="Merkel B.J."/>
            <person name="Hornburger P."/>
            <person name="Mueller R.-W."/>
            <person name="Bruemmer F."/>
            <person name="Labrenz M."/>
            <person name="Spormann A.M."/>
            <person name="Op den Camp H."/>
            <person name="Overmann J."/>
            <person name="Amann R."/>
            <person name="Jetten M.S.M."/>
            <person name="Mascher T."/>
            <person name="Medema M.H."/>
            <person name="Devos D.P."/>
            <person name="Kaster A.-K."/>
            <person name="Ovreas L."/>
            <person name="Rohde M."/>
            <person name="Galperin M.Y."/>
            <person name="Jogler C."/>
        </authorList>
    </citation>
    <scope>NUCLEOTIDE SEQUENCE [LARGE SCALE GENOMIC DNA]</scope>
    <source>
        <strain evidence="7 8">EC9</strain>
    </source>
</reference>
<evidence type="ECO:0000256" key="4">
    <source>
        <dbReference type="PROSITE-ProRule" id="PRU00433"/>
    </source>
</evidence>
<dbReference type="PANTHER" id="PTHR33546">
    <property type="entry name" value="LARGE, MULTIFUNCTIONAL SECRETED PROTEIN-RELATED"/>
    <property type="match status" value="1"/>
</dbReference>
<feature type="chain" id="PRO_5022244868" evidence="5">
    <location>
        <begin position="24"/>
        <end position="1111"/>
    </location>
</feature>
<evidence type="ECO:0000313" key="8">
    <source>
        <dbReference type="Proteomes" id="UP000319557"/>
    </source>
</evidence>
<dbReference type="EC" id="1.1.5.2" evidence="7"/>
<dbReference type="NCBIfam" id="TIGR02604">
    <property type="entry name" value="Piru_Ver_Nterm"/>
    <property type="match status" value="1"/>
</dbReference>
<dbReference type="InterPro" id="IPR055557">
    <property type="entry name" value="DUF7133"/>
</dbReference>
<evidence type="ECO:0000256" key="2">
    <source>
        <dbReference type="ARBA" id="ARBA00022723"/>
    </source>
</evidence>
<dbReference type="InterPro" id="IPR011042">
    <property type="entry name" value="6-blade_b-propeller_TolB-like"/>
</dbReference>
<keyword evidence="8" id="KW-1185">Reference proteome</keyword>
<accession>A0A517M353</accession>
<keyword evidence="3 4" id="KW-0408">Iron</keyword>
<dbReference type="InterPro" id="IPR011041">
    <property type="entry name" value="Quinoprot_gluc/sorb_DH_b-prop"/>
</dbReference>
<keyword evidence="7" id="KW-0560">Oxidoreductase</keyword>
<sequence length="1111" mass="121598" precursor="true">MSRLLSVVVLCFLSCCNSAVLFAQATSPAVEPVIAAASSEGQQAIAGFKKPDGWTATLVAAEPDVANIVAFDIDRKGRFWVCESFRQDIGVTDNRGHDNKWLRADLAAQNVQDRIDYHKRLLGDQAITYEQQDDRIRLLQDTTGDGKLDKATVFASGFNGIEEGTGAGVLAVEDDVYYTCIPKLWKLNDLNGDGKSDQRTALADGFGVRVAFRGHDMHGLIRGPDGRIYFSIGDRGYNVQTAEGNHLFDPGSGAIFRCELDGSDLEVFATGLRNPQELAFDEYGNLFTGDNNSDSGDRARWVYIVQGGDTGWRMNYQYYGDRGPFNREKIWHPFHEEQPAYIVPPIANFADGPSGLTYYPGTGLSDDWKGRFLLADFRGTPANSGIRTFRVKPKGAFFELVDDEQPLWSILATDVAFGPDGGIYVSDWVDGWVGQGKGRIYRFADPQFSESEVVKEVQSLLAGDWKELGEARLVDLLGHADQRVRLAAQWQLAARSAADSFRRVIQDPTLSTVNRLHGVWGLGQIARTEGLSAELIQAVEPLVVDGDPYLRAAGADLLGSLPNHTVSRHLRDAIDDQDDRVKYFAAMAVGSLRDSESFDSIVRMLERNNNQDPILRHGGIMALSQIASSSQIAELKDHPNRSVRRAAVVALRRHTSPLTAEFLSDYEPMVALEAARAINDLPIAEAMPALADQIARPTDDDALMRRVLNANFRIGTNDRLVAVARYAAEPSASESLRLEALEMLSQWKAPDALDRVINHWRPMKPRPEAEVAAAVTDQLSRLLSAPEPIANRAIELAAELEIAEISPQLIARLSDESIDVQTRAAAMLALARLDPKGAPGFAGSALAADQPELRIAAIRVLARLDAANLMPALRDAVASDHSAERQVAWDLLAANESADATHQIEDGLQQYIDGDLPEDVWLNVLEAAKGRVNPSLASDLAAAEARWAQDDALANYRASLVGGDRAAGEKLFFEKTELSCVRCHRVHRQGGQVGPVLTTIGAQRDRKYLLEAIVRPDAAIAKGFETAVIADDLGQVFTGIIRDETDDAVRLMKADGSEVTIPTEEIVARRRGKSAMPEDLVKQMSPREIRDLVAYLESLKVDPRAGGGEIE</sequence>
<dbReference type="InterPro" id="IPR011989">
    <property type="entry name" value="ARM-like"/>
</dbReference>
<dbReference type="InterPro" id="IPR036909">
    <property type="entry name" value="Cyt_c-like_dom_sf"/>
</dbReference>
<dbReference type="Pfam" id="PF23500">
    <property type="entry name" value="DUF7133"/>
    <property type="match status" value="1"/>
</dbReference>
<dbReference type="GO" id="GO:0009055">
    <property type="term" value="F:electron transfer activity"/>
    <property type="evidence" value="ECO:0007669"/>
    <property type="project" value="InterPro"/>
</dbReference>
<dbReference type="Gene3D" id="1.10.760.10">
    <property type="entry name" value="Cytochrome c-like domain"/>
    <property type="match status" value="1"/>
</dbReference>
<dbReference type="SUPFAM" id="SSF48371">
    <property type="entry name" value="ARM repeat"/>
    <property type="match status" value="2"/>
</dbReference>
<evidence type="ECO:0000313" key="7">
    <source>
        <dbReference type="EMBL" id="QDS89302.1"/>
    </source>
</evidence>
<dbReference type="PANTHER" id="PTHR33546:SF1">
    <property type="entry name" value="LARGE, MULTIFUNCTIONAL SECRETED PROTEIN"/>
    <property type="match status" value="1"/>
</dbReference>
<organism evidence="7 8">
    <name type="scientific">Rosistilla ulvae</name>
    <dbReference type="NCBI Taxonomy" id="1930277"/>
    <lineage>
        <taxon>Bacteria</taxon>
        <taxon>Pseudomonadati</taxon>
        <taxon>Planctomycetota</taxon>
        <taxon>Planctomycetia</taxon>
        <taxon>Pirellulales</taxon>
        <taxon>Pirellulaceae</taxon>
        <taxon>Rosistilla</taxon>
    </lineage>
</organism>
<evidence type="ECO:0000256" key="3">
    <source>
        <dbReference type="ARBA" id="ARBA00023004"/>
    </source>
</evidence>
<dbReference type="EMBL" id="CP036261">
    <property type="protein sequence ID" value="QDS89302.1"/>
    <property type="molecule type" value="Genomic_DNA"/>
</dbReference>
<dbReference type="OrthoDB" id="9770043at2"/>
<dbReference type="InterPro" id="IPR013428">
    <property type="entry name" value="Membrane-bound_put_N"/>
</dbReference>
<dbReference type="RefSeq" id="WP_145346937.1">
    <property type="nucleotide sequence ID" value="NZ_CP036261.1"/>
</dbReference>
<dbReference type="NCBIfam" id="TIGR02603">
    <property type="entry name" value="CxxCH_TIGR02603"/>
    <property type="match status" value="1"/>
</dbReference>
<dbReference type="PROSITE" id="PS51007">
    <property type="entry name" value="CYTC"/>
    <property type="match status" value="1"/>
</dbReference>
<feature type="domain" description="Cytochrome c" evidence="6">
    <location>
        <begin position="963"/>
        <end position="1100"/>
    </location>
</feature>
<keyword evidence="1 4" id="KW-0349">Heme</keyword>
<feature type="signal peptide" evidence="5">
    <location>
        <begin position="1"/>
        <end position="23"/>
    </location>
</feature>
<evidence type="ECO:0000256" key="1">
    <source>
        <dbReference type="ARBA" id="ARBA00022617"/>
    </source>
</evidence>
<gene>
    <name evidence="7" type="primary">gdhB_2</name>
    <name evidence="7" type="ORF">EC9_34990</name>
</gene>
<dbReference type="SUPFAM" id="SSF50952">
    <property type="entry name" value="Soluble quinoprotein glucose dehydrogenase"/>
    <property type="match status" value="1"/>
</dbReference>